<evidence type="ECO:0000256" key="2">
    <source>
        <dbReference type="SAM" id="SignalP"/>
    </source>
</evidence>
<protein>
    <submittedName>
        <fullName evidence="3">Uncharacterized protein</fullName>
    </submittedName>
</protein>
<organism evidence="3 5">
    <name type="scientific">Rotaria socialis</name>
    <dbReference type="NCBI Taxonomy" id="392032"/>
    <lineage>
        <taxon>Eukaryota</taxon>
        <taxon>Metazoa</taxon>
        <taxon>Spiralia</taxon>
        <taxon>Gnathifera</taxon>
        <taxon>Rotifera</taxon>
        <taxon>Eurotatoria</taxon>
        <taxon>Bdelloidea</taxon>
        <taxon>Philodinida</taxon>
        <taxon>Philodinidae</taxon>
        <taxon>Rotaria</taxon>
    </lineage>
</organism>
<feature type="signal peptide" evidence="2">
    <location>
        <begin position="1"/>
        <end position="20"/>
    </location>
</feature>
<reference evidence="3" key="1">
    <citation type="submission" date="2021-02" db="EMBL/GenBank/DDBJ databases">
        <authorList>
            <person name="Nowell W R."/>
        </authorList>
    </citation>
    <scope>NUCLEOTIDE SEQUENCE</scope>
</reference>
<keyword evidence="2" id="KW-0732">Signal</keyword>
<dbReference type="Proteomes" id="UP000663825">
    <property type="component" value="Unassembled WGS sequence"/>
</dbReference>
<accession>A0A818B0X4</accession>
<dbReference type="AlphaFoldDB" id="A0A818B0X4"/>
<feature type="compositionally biased region" description="Low complexity" evidence="1">
    <location>
        <begin position="78"/>
        <end position="88"/>
    </location>
</feature>
<name>A0A818B0X4_9BILA</name>
<sequence length="157" mass="17006">MGIYSVRLAAIVARVVFTAAAKISPHPGRGRTAGNGRKAQESAGEWKQYSSWKLPDFFLVDSDQLPDIRPHHSPSPPTLNSSTSSNNTKVGEESRSIDPTSQNLNSLPTKVIIPQPQIQPSTTPNLIFSTNTTNIIDSSDNSSNSNNENLMFVLSLS</sequence>
<evidence type="ECO:0000256" key="1">
    <source>
        <dbReference type="SAM" id="MobiDB-lite"/>
    </source>
</evidence>
<comment type="caution">
    <text evidence="3">The sequence shown here is derived from an EMBL/GenBank/DDBJ whole genome shotgun (WGS) entry which is preliminary data.</text>
</comment>
<gene>
    <name evidence="3" type="ORF">LUA448_LOCUS18511</name>
    <name evidence="4" type="ORF">TIS948_LOCUS29072</name>
</gene>
<feature type="compositionally biased region" description="Polar residues" evidence="1">
    <location>
        <begin position="97"/>
        <end position="107"/>
    </location>
</feature>
<proteinExistence type="predicted"/>
<feature type="chain" id="PRO_5035614111" evidence="2">
    <location>
        <begin position="21"/>
        <end position="157"/>
    </location>
</feature>
<evidence type="ECO:0000313" key="5">
    <source>
        <dbReference type="Proteomes" id="UP000663833"/>
    </source>
</evidence>
<evidence type="ECO:0000313" key="4">
    <source>
        <dbReference type="EMBL" id="CAF3416577.1"/>
    </source>
</evidence>
<dbReference type="Proteomes" id="UP000663833">
    <property type="component" value="Unassembled WGS sequence"/>
</dbReference>
<evidence type="ECO:0000313" key="3">
    <source>
        <dbReference type="EMBL" id="CAF3411105.1"/>
    </source>
</evidence>
<dbReference type="EMBL" id="CAJNYD010002323">
    <property type="protein sequence ID" value="CAF3411105.1"/>
    <property type="molecule type" value="Genomic_DNA"/>
</dbReference>
<feature type="region of interest" description="Disordered" evidence="1">
    <location>
        <begin position="64"/>
        <end position="107"/>
    </location>
</feature>
<feature type="region of interest" description="Disordered" evidence="1">
    <location>
        <begin position="24"/>
        <end position="44"/>
    </location>
</feature>
<dbReference type="EMBL" id="CAJNXB010005289">
    <property type="protein sequence ID" value="CAF3416577.1"/>
    <property type="molecule type" value="Genomic_DNA"/>
</dbReference>